<sequence>MARATLQDKLRVRGFSNSNFADALNENQLARLEATATKQRSWLDIKDGEILSPILVPRQIGSPGYVATQNLIVTTLSELGYAISWDNFTTHTPIGETKMANIIATKNPSAAKRLVLAAHYESKILPDGEFIGATDSAVPVAMILDIAKGLADLIDQHTSSDISLQLVFFDGEEAFEEWTPTDSIYGSRHLAEFWEHNPDPATVAALAGTTEHRPELERVELMVLMDLIGASNNMFGAYQFPTADLFMQLSRLEDRLLNAKYISRKYMNTAIRPGSIGLDDDHRPFVQRDVPVMHLISFPFPEAWHKMGDNAESLNATVIADMSLIMRSFVASYLRLHV</sequence>
<evidence type="ECO:0000313" key="6">
    <source>
        <dbReference type="Proteomes" id="UP001139887"/>
    </source>
</evidence>
<protein>
    <recommendedName>
        <fullName evidence="3">Peptide hydrolase</fullName>
        <ecNumber evidence="3">3.4.-.-</ecNumber>
    </recommendedName>
</protein>
<dbReference type="SUPFAM" id="SSF53187">
    <property type="entry name" value="Zn-dependent exopeptidases"/>
    <property type="match status" value="1"/>
</dbReference>
<reference evidence="5" key="1">
    <citation type="submission" date="2022-07" db="EMBL/GenBank/DDBJ databases">
        <title>Phylogenomic reconstructions and comparative analyses of Kickxellomycotina fungi.</title>
        <authorList>
            <person name="Reynolds N.K."/>
            <person name="Stajich J.E."/>
            <person name="Barry K."/>
            <person name="Grigoriev I.V."/>
            <person name="Crous P."/>
            <person name="Smith M.E."/>
        </authorList>
    </citation>
    <scope>NUCLEOTIDE SEQUENCE</scope>
    <source>
        <strain evidence="5">NRRL 1566</strain>
    </source>
</reference>
<evidence type="ECO:0000256" key="3">
    <source>
        <dbReference type="RuleBase" id="RU361240"/>
    </source>
</evidence>
<keyword evidence="3" id="KW-0645">Protease</keyword>
<name>A0A9W8LVX6_9FUNG</name>
<proteinExistence type="inferred from homology"/>
<dbReference type="InterPro" id="IPR007484">
    <property type="entry name" value="Peptidase_M28"/>
</dbReference>
<dbReference type="GO" id="GO:0016603">
    <property type="term" value="F:glutaminyl-peptide cyclotransferase activity"/>
    <property type="evidence" value="ECO:0007669"/>
    <property type="project" value="InterPro"/>
</dbReference>
<evidence type="ECO:0000256" key="2">
    <source>
        <dbReference type="ARBA" id="ARBA00023315"/>
    </source>
</evidence>
<dbReference type="CDD" id="cd03880">
    <property type="entry name" value="M28_QC_like"/>
    <property type="match status" value="1"/>
</dbReference>
<dbReference type="GO" id="GO:0008233">
    <property type="term" value="F:peptidase activity"/>
    <property type="evidence" value="ECO:0007669"/>
    <property type="project" value="UniProtKB-KW"/>
</dbReference>
<dbReference type="GO" id="GO:0006508">
    <property type="term" value="P:proteolysis"/>
    <property type="evidence" value="ECO:0007669"/>
    <property type="project" value="UniProtKB-KW"/>
</dbReference>
<dbReference type="InterPro" id="IPR037457">
    <property type="entry name" value="M28_QC"/>
</dbReference>
<accession>A0A9W8LVX6</accession>
<dbReference type="InterPro" id="IPR040234">
    <property type="entry name" value="QC/QCL"/>
</dbReference>
<dbReference type="Proteomes" id="UP001139887">
    <property type="component" value="Unassembled WGS sequence"/>
</dbReference>
<keyword evidence="3" id="KW-0378">Hydrolase</keyword>
<keyword evidence="6" id="KW-1185">Reference proteome</keyword>
<evidence type="ECO:0000256" key="1">
    <source>
        <dbReference type="ARBA" id="ARBA00022679"/>
    </source>
</evidence>
<keyword evidence="1" id="KW-0808">Transferase</keyword>
<gene>
    <name evidence="5" type="ORF">IWW36_004831</name>
</gene>
<keyword evidence="3" id="KW-0479">Metal-binding</keyword>
<dbReference type="AlphaFoldDB" id="A0A9W8LVX6"/>
<keyword evidence="3" id="KW-0862">Zinc</keyword>
<dbReference type="OrthoDB" id="3907302at2759"/>
<evidence type="ECO:0000313" key="5">
    <source>
        <dbReference type="EMBL" id="KAJ2845311.1"/>
    </source>
</evidence>
<comment type="similarity">
    <text evidence="3">Belongs to the peptidase M28 family.</text>
</comment>
<keyword evidence="2" id="KW-0012">Acyltransferase</keyword>
<organism evidence="5 6">
    <name type="scientific">Coemansia brasiliensis</name>
    <dbReference type="NCBI Taxonomy" id="2650707"/>
    <lineage>
        <taxon>Eukaryota</taxon>
        <taxon>Fungi</taxon>
        <taxon>Fungi incertae sedis</taxon>
        <taxon>Zoopagomycota</taxon>
        <taxon>Kickxellomycotina</taxon>
        <taxon>Kickxellomycetes</taxon>
        <taxon>Kickxellales</taxon>
        <taxon>Kickxellaceae</taxon>
        <taxon>Coemansia</taxon>
    </lineage>
</organism>
<dbReference type="PANTHER" id="PTHR12283:SF6">
    <property type="entry name" value="GLUTAMINYL-PEPTIDE CYCLOTRANSFERASE-RELATED"/>
    <property type="match status" value="1"/>
</dbReference>
<dbReference type="EMBL" id="JANBUW010000833">
    <property type="protein sequence ID" value="KAJ2845311.1"/>
    <property type="molecule type" value="Genomic_DNA"/>
</dbReference>
<dbReference type="GO" id="GO:0008270">
    <property type="term" value="F:zinc ion binding"/>
    <property type="evidence" value="ECO:0007669"/>
    <property type="project" value="TreeGrafter"/>
</dbReference>
<comment type="caution">
    <text evidence="5">The sequence shown here is derived from an EMBL/GenBank/DDBJ whole genome shotgun (WGS) entry which is preliminary data.</text>
</comment>
<feature type="domain" description="Peptidase M28" evidence="4">
    <location>
        <begin position="101"/>
        <end position="329"/>
    </location>
</feature>
<dbReference type="EC" id="3.4.-.-" evidence="3"/>
<dbReference type="PANTHER" id="PTHR12283">
    <property type="entry name" value="GLUTAMINYL-PEPTIDE CYCLOTRANSFERASE"/>
    <property type="match status" value="1"/>
</dbReference>
<dbReference type="Pfam" id="PF04389">
    <property type="entry name" value="Peptidase_M28"/>
    <property type="match status" value="1"/>
</dbReference>
<evidence type="ECO:0000259" key="4">
    <source>
        <dbReference type="Pfam" id="PF04389"/>
    </source>
</evidence>
<dbReference type="Gene3D" id="3.40.630.10">
    <property type="entry name" value="Zn peptidases"/>
    <property type="match status" value="1"/>
</dbReference>